<evidence type="ECO:0000313" key="1">
    <source>
        <dbReference type="EMBL" id="RKH48371.1"/>
    </source>
</evidence>
<name>A0A3A8P1F0_9BACT</name>
<dbReference type="PROSITE" id="PS51257">
    <property type="entry name" value="PROKAR_LIPOPROTEIN"/>
    <property type="match status" value="1"/>
</dbReference>
<organism evidence="1 2">
    <name type="scientific">Corallococcus sicarius</name>
    <dbReference type="NCBI Taxonomy" id="2316726"/>
    <lineage>
        <taxon>Bacteria</taxon>
        <taxon>Pseudomonadati</taxon>
        <taxon>Myxococcota</taxon>
        <taxon>Myxococcia</taxon>
        <taxon>Myxococcales</taxon>
        <taxon>Cystobacterineae</taxon>
        <taxon>Myxococcaceae</taxon>
        <taxon>Corallococcus</taxon>
    </lineage>
</organism>
<protein>
    <recommendedName>
        <fullName evidence="3">Lipoprotein</fullName>
    </recommendedName>
</protein>
<dbReference type="EMBL" id="RAWG01000001">
    <property type="protein sequence ID" value="RKH48371.1"/>
    <property type="molecule type" value="Genomic_DNA"/>
</dbReference>
<gene>
    <name evidence="1" type="ORF">D7X12_00045</name>
</gene>
<sequence>MKSPRFASPLPAFVLTLMLLLLCACRPRIQVMLVADAARLPAPRFEVEDPEHPDRPRYDTVKVMDRSGELLWHLRAAPFGESNSVRALTYGEAPGGFEVVEGPQALQPGGRYALFVIGGNRGSLHFDVDAEGHVVAVPP</sequence>
<reference evidence="2" key="1">
    <citation type="submission" date="2018-09" db="EMBL/GenBank/DDBJ databases">
        <authorList>
            <person name="Livingstone P.G."/>
            <person name="Whitworth D.E."/>
        </authorList>
    </citation>
    <scope>NUCLEOTIDE SEQUENCE [LARGE SCALE GENOMIC DNA]</scope>
    <source>
        <strain evidence="2">CA040B</strain>
    </source>
</reference>
<proteinExistence type="predicted"/>
<accession>A0A3A8P1F0</accession>
<dbReference type="AlphaFoldDB" id="A0A3A8P1F0"/>
<evidence type="ECO:0008006" key="3">
    <source>
        <dbReference type="Google" id="ProtNLM"/>
    </source>
</evidence>
<dbReference type="RefSeq" id="WP_120623211.1">
    <property type="nucleotide sequence ID" value="NZ_RAWG01000001.1"/>
</dbReference>
<dbReference type="OrthoDB" id="5509615at2"/>
<dbReference type="Proteomes" id="UP000273405">
    <property type="component" value="Unassembled WGS sequence"/>
</dbReference>
<comment type="caution">
    <text evidence="1">The sequence shown here is derived from an EMBL/GenBank/DDBJ whole genome shotgun (WGS) entry which is preliminary data.</text>
</comment>
<evidence type="ECO:0000313" key="2">
    <source>
        <dbReference type="Proteomes" id="UP000273405"/>
    </source>
</evidence>
<keyword evidence="2" id="KW-1185">Reference proteome</keyword>